<evidence type="ECO:0000256" key="4">
    <source>
        <dbReference type="ARBA" id="ARBA00022692"/>
    </source>
</evidence>
<evidence type="ECO:0000259" key="10">
    <source>
        <dbReference type="PROSITE" id="PS50192"/>
    </source>
</evidence>
<dbReference type="Proteomes" id="UP000076580">
    <property type="component" value="Chromosome 03"/>
</dbReference>
<dbReference type="Gene3D" id="1.20.58.70">
    <property type="match status" value="1"/>
</dbReference>
<reference evidence="11 12" key="1">
    <citation type="journal article" date="2016" name="Sci. Rep.">
        <title>Insights into Adaptations to a Near-Obligate Nematode Endoparasitic Lifestyle from the Finished Genome of Drechmeria coniospora.</title>
        <authorList>
            <person name="Zhang L."/>
            <person name="Zhou Z."/>
            <person name="Guo Q."/>
            <person name="Fokkens L."/>
            <person name="Miskei M."/>
            <person name="Pocsi I."/>
            <person name="Zhang W."/>
            <person name="Chen M."/>
            <person name="Wang L."/>
            <person name="Sun Y."/>
            <person name="Donzelli B.G."/>
            <person name="Gibson D.M."/>
            <person name="Nelson D.R."/>
            <person name="Luo J.G."/>
            <person name="Rep M."/>
            <person name="Liu H."/>
            <person name="Yang S."/>
            <person name="Wang J."/>
            <person name="Krasnoff S.B."/>
            <person name="Xu Y."/>
            <person name="Molnar I."/>
            <person name="Lin M."/>
        </authorList>
    </citation>
    <scope>NUCLEOTIDE SEQUENCE [LARGE SCALE GENOMIC DNA]</scope>
    <source>
        <strain evidence="11 12">ARSEF 6962</strain>
    </source>
</reference>
<dbReference type="GeneID" id="63719217"/>
<evidence type="ECO:0000313" key="12">
    <source>
        <dbReference type="Proteomes" id="UP000076580"/>
    </source>
</evidence>
<keyword evidence="5 9" id="KW-1133">Transmembrane helix</keyword>
<dbReference type="FunFam" id="1.20.58.70:FF:000008">
    <property type="entry name" value="Syntaxin family protein"/>
    <property type="match status" value="1"/>
</dbReference>
<dbReference type="PANTHER" id="PTHR11060">
    <property type="entry name" value="PROTEIN MEMO1"/>
    <property type="match status" value="1"/>
</dbReference>
<proteinExistence type="inferred from homology"/>
<dbReference type="InterPro" id="IPR010989">
    <property type="entry name" value="SNARE"/>
</dbReference>
<evidence type="ECO:0000256" key="7">
    <source>
        <dbReference type="ARBA" id="ARBA00023136"/>
    </source>
</evidence>
<dbReference type="GO" id="GO:0016192">
    <property type="term" value="P:vesicle-mediated transport"/>
    <property type="evidence" value="ECO:0007669"/>
    <property type="project" value="InterPro"/>
</dbReference>
<dbReference type="Pfam" id="PF05739">
    <property type="entry name" value="SNARE"/>
    <property type="match status" value="1"/>
</dbReference>
<dbReference type="InterPro" id="IPR000727">
    <property type="entry name" value="T_SNARE_dom"/>
</dbReference>
<dbReference type="AlphaFoldDB" id="A0A151GC35"/>
<comment type="similarity">
    <text evidence="2">Belongs to the MEMO1 family.</text>
</comment>
<dbReference type="HAMAP" id="MF_00055">
    <property type="entry name" value="MEMO1"/>
    <property type="match status" value="1"/>
</dbReference>
<protein>
    <submittedName>
        <fullName evidence="11">DUF52 domain-containing protein</fullName>
    </submittedName>
</protein>
<dbReference type="Gene3D" id="3.40.830.10">
    <property type="entry name" value="LigB-like"/>
    <property type="match status" value="1"/>
</dbReference>
<evidence type="ECO:0000256" key="9">
    <source>
        <dbReference type="SAM" id="Phobius"/>
    </source>
</evidence>
<feature type="compositionally biased region" description="Polar residues" evidence="8">
    <location>
        <begin position="549"/>
        <end position="563"/>
    </location>
</feature>
<dbReference type="PANTHER" id="PTHR11060:SF0">
    <property type="entry name" value="PROTEIN MEMO1"/>
    <property type="match status" value="1"/>
</dbReference>
<dbReference type="NCBIfam" id="TIGR04336">
    <property type="entry name" value="AmmeMemoSam_B"/>
    <property type="match status" value="1"/>
</dbReference>
<feature type="transmembrane region" description="Helical" evidence="9">
    <location>
        <begin position="713"/>
        <end position="736"/>
    </location>
</feature>
<gene>
    <name evidence="11" type="ORF">DCS_06574</name>
</gene>
<feature type="region of interest" description="Disordered" evidence="8">
    <location>
        <begin position="545"/>
        <end position="567"/>
    </location>
</feature>
<dbReference type="CDD" id="cd15849">
    <property type="entry name" value="SNARE_Sso1"/>
    <property type="match status" value="1"/>
</dbReference>
<evidence type="ECO:0000313" key="11">
    <source>
        <dbReference type="EMBL" id="KYK54614.1"/>
    </source>
</evidence>
<evidence type="ECO:0000256" key="1">
    <source>
        <dbReference type="ARBA" id="ARBA00004211"/>
    </source>
</evidence>
<keyword evidence="6" id="KW-0175">Coiled coil</keyword>
<keyword evidence="7 9" id="KW-0472">Membrane</keyword>
<sequence>MATRPAGKAGTWYPRALPELDGQLDGYLAAVPQTVNGSSLPIPGARIIIAPHAGYDYSGKCAAWAYACLDLSNAKRVFLLGPSHTYYLEGCAVTTYAKYATPYGDFTVDRSTIRQVKEAGEMADIPPSSDRDEHSLEMHLPYLHRRCGSTFSSPDAFPTIVPILVGDNDQAEEKAFGRILAPHLKDPANVFIISSDFCHWGQRFSYMPYCAGNDIGKLRRLSRAEASPTGPPIHETIRLLDEATMEAVVSGKYDAFAENIKETKNTVCGRHPIGVAMAALEHLAGESDDESRHRFKVVLYDRSNLVQRPNDFSVSYVSAPNPPFFIRWPVVTIINIILPPNQPPTPAILGSPTVDHAEASTVVENVPFPPAFEPNRLAYITARPTDGSASHRAPHFIMSVRVSPLVSLLFAYGGPANPYDQRDNGPQYGAPAQQQPHYGQGPSYGGHGYDQNAPAHGGYGGGTVEMAPLAQNAGSMAGSDPNGILNECRDIDRGIDEIDRNLDQLRMIQTRTLDDADSSASSANNRHLDALSSETMALYRSLTERVRSVKSNPDSRTPKNNPQVGRVDRRLKAAIQQYQQVESQFRKRTQDQMARQYRIVRPDASEDEVRAAVEDTSNGQVFSQALMQSDRQGRARAALSAVQDRHQALVKIEQQMVELSQLFQDMDTLVVQQEAAVMQIEQKGEEVVDNLDKGNEEMGVAVNTARKTRKKKWICLGISVAIIIVVIIIVLIYIFVIRGTTGGNKAKRDVIENIAIPVADALADHVREGADTIASDQMALVHQRLHIPQIQ</sequence>
<comment type="similarity">
    <text evidence="3">Belongs to the syntaxin family.</text>
</comment>
<dbReference type="Pfam" id="PF00804">
    <property type="entry name" value="Syntaxin"/>
    <property type="match status" value="1"/>
</dbReference>
<dbReference type="CDD" id="cd07361">
    <property type="entry name" value="MEMO_like"/>
    <property type="match status" value="1"/>
</dbReference>
<feature type="domain" description="T-SNARE coiled-coil homology" evidence="10">
    <location>
        <begin position="639"/>
        <end position="701"/>
    </location>
</feature>
<evidence type="ECO:0000256" key="2">
    <source>
        <dbReference type="ARBA" id="ARBA00006315"/>
    </source>
</evidence>
<keyword evidence="12" id="KW-1185">Reference proteome</keyword>
<dbReference type="SUPFAM" id="SSF47661">
    <property type="entry name" value="t-snare proteins"/>
    <property type="match status" value="1"/>
</dbReference>
<dbReference type="InterPro" id="IPR002737">
    <property type="entry name" value="MEMO1_fam"/>
</dbReference>
<dbReference type="STRING" id="98403.A0A151GC35"/>
<evidence type="ECO:0000256" key="3">
    <source>
        <dbReference type="ARBA" id="ARBA00009063"/>
    </source>
</evidence>
<comment type="subcellular location">
    <subcellularLocation>
        <location evidence="1">Membrane</location>
        <topology evidence="1">Single-pass type IV membrane protein</topology>
    </subcellularLocation>
</comment>
<dbReference type="GO" id="GO:0016020">
    <property type="term" value="C:membrane"/>
    <property type="evidence" value="ECO:0007669"/>
    <property type="project" value="UniProtKB-SubCell"/>
</dbReference>
<name>A0A151GC35_DRECN</name>
<evidence type="ECO:0000256" key="8">
    <source>
        <dbReference type="SAM" id="MobiDB-lite"/>
    </source>
</evidence>
<dbReference type="PROSITE" id="PS50192">
    <property type="entry name" value="T_SNARE"/>
    <property type="match status" value="1"/>
</dbReference>
<dbReference type="Pfam" id="PF01875">
    <property type="entry name" value="Memo"/>
    <property type="match status" value="1"/>
</dbReference>
<dbReference type="RefSeq" id="XP_040653966.1">
    <property type="nucleotide sequence ID" value="XM_040803862.1"/>
</dbReference>
<organism evidence="11 12">
    <name type="scientific">Drechmeria coniospora</name>
    <name type="common">Nematophagous fungus</name>
    <name type="synonym">Meria coniospora</name>
    <dbReference type="NCBI Taxonomy" id="98403"/>
    <lineage>
        <taxon>Eukaryota</taxon>
        <taxon>Fungi</taxon>
        <taxon>Dikarya</taxon>
        <taxon>Ascomycota</taxon>
        <taxon>Pezizomycotina</taxon>
        <taxon>Sordariomycetes</taxon>
        <taxon>Hypocreomycetidae</taxon>
        <taxon>Hypocreales</taxon>
        <taxon>Ophiocordycipitaceae</taxon>
        <taxon>Drechmeria</taxon>
    </lineage>
</organism>
<dbReference type="InterPro" id="IPR006011">
    <property type="entry name" value="Syntaxin_N"/>
</dbReference>
<dbReference type="InParanoid" id="A0A151GC35"/>
<comment type="caution">
    <text evidence="11">The sequence shown here is derived from an EMBL/GenBank/DDBJ whole genome shotgun (WGS) entry which is preliminary data.</text>
</comment>
<accession>A0A151GC35</accession>
<evidence type="ECO:0000256" key="6">
    <source>
        <dbReference type="ARBA" id="ARBA00023054"/>
    </source>
</evidence>
<evidence type="ECO:0000256" key="5">
    <source>
        <dbReference type="ARBA" id="ARBA00022989"/>
    </source>
</evidence>
<dbReference type="EMBL" id="LAYC01000003">
    <property type="protein sequence ID" value="KYK54614.1"/>
    <property type="molecule type" value="Genomic_DNA"/>
</dbReference>
<dbReference type="SMART" id="SM00397">
    <property type="entry name" value="t_SNARE"/>
    <property type="match status" value="1"/>
</dbReference>
<keyword evidence="4 9" id="KW-0812">Transmembrane</keyword>